<comment type="similarity">
    <text evidence="1">Belongs to the thioredoxin family.</text>
</comment>
<dbReference type="InterPro" id="IPR017937">
    <property type="entry name" value="Thioredoxin_CS"/>
</dbReference>
<dbReference type="Gene3D" id="3.40.30.10">
    <property type="entry name" value="Glutaredoxin"/>
    <property type="match status" value="1"/>
</dbReference>
<dbReference type="PANTHER" id="PTHR45663:SF11">
    <property type="entry name" value="GEO12009P1"/>
    <property type="match status" value="1"/>
</dbReference>
<dbReference type="GO" id="GO:0015035">
    <property type="term" value="F:protein-disulfide reductase activity"/>
    <property type="evidence" value="ECO:0007669"/>
    <property type="project" value="TreeGrafter"/>
</dbReference>
<dbReference type="AlphaFoldDB" id="A0A6N2SVG8"/>
<evidence type="ECO:0000256" key="6">
    <source>
        <dbReference type="ARBA" id="ARBA00023284"/>
    </source>
</evidence>
<dbReference type="InterPro" id="IPR013766">
    <property type="entry name" value="Thioredoxin_domain"/>
</dbReference>
<evidence type="ECO:0000256" key="1">
    <source>
        <dbReference type="ARBA" id="ARBA00008987"/>
    </source>
</evidence>
<keyword evidence="3" id="KW-0813">Transport</keyword>
<organism evidence="8">
    <name type="scientific">uncultured Anaerotruncus sp</name>
    <dbReference type="NCBI Taxonomy" id="905011"/>
    <lineage>
        <taxon>Bacteria</taxon>
        <taxon>Bacillati</taxon>
        <taxon>Bacillota</taxon>
        <taxon>Clostridia</taxon>
        <taxon>Eubacteriales</taxon>
        <taxon>Oscillospiraceae</taxon>
        <taxon>Anaerotruncus</taxon>
        <taxon>environmental samples</taxon>
    </lineage>
</organism>
<evidence type="ECO:0000256" key="3">
    <source>
        <dbReference type="ARBA" id="ARBA00022448"/>
    </source>
</evidence>
<keyword evidence="6" id="KW-0676">Redox-active center</keyword>
<dbReference type="CDD" id="cd02947">
    <property type="entry name" value="TRX_family"/>
    <property type="match status" value="1"/>
</dbReference>
<dbReference type="EMBL" id="CACRSL010000003">
    <property type="protein sequence ID" value="VYS97573.1"/>
    <property type="molecule type" value="Genomic_DNA"/>
</dbReference>
<evidence type="ECO:0000256" key="2">
    <source>
        <dbReference type="ARBA" id="ARBA00020570"/>
    </source>
</evidence>
<dbReference type="Pfam" id="PF00085">
    <property type="entry name" value="Thioredoxin"/>
    <property type="match status" value="1"/>
</dbReference>
<evidence type="ECO:0000259" key="7">
    <source>
        <dbReference type="PROSITE" id="PS51352"/>
    </source>
</evidence>
<evidence type="ECO:0000256" key="4">
    <source>
        <dbReference type="ARBA" id="ARBA00022982"/>
    </source>
</evidence>
<reference evidence="8" key="1">
    <citation type="submission" date="2019-11" db="EMBL/GenBank/DDBJ databases">
        <authorList>
            <person name="Feng L."/>
        </authorList>
    </citation>
    <scope>NUCLEOTIDE SEQUENCE</scope>
    <source>
        <strain evidence="8">AundefinedLFYP135</strain>
    </source>
</reference>
<dbReference type="SUPFAM" id="SSF52833">
    <property type="entry name" value="Thioredoxin-like"/>
    <property type="match status" value="1"/>
</dbReference>
<protein>
    <recommendedName>
        <fullName evidence="2">Thioredoxin</fullName>
    </recommendedName>
</protein>
<dbReference type="NCBIfam" id="NF047697">
    <property type="entry name" value="ThioredTrxAClost"/>
    <property type="match status" value="1"/>
</dbReference>
<evidence type="ECO:0000256" key="5">
    <source>
        <dbReference type="ARBA" id="ARBA00023157"/>
    </source>
</evidence>
<name>A0A6N2SVG8_9FIRM</name>
<dbReference type="PROSITE" id="PS51352">
    <property type="entry name" value="THIOREDOXIN_2"/>
    <property type="match status" value="1"/>
</dbReference>
<keyword evidence="4" id="KW-0249">Electron transport</keyword>
<keyword evidence="5" id="KW-1015">Disulfide bond</keyword>
<feature type="domain" description="Thioredoxin" evidence="7">
    <location>
        <begin position="1"/>
        <end position="106"/>
    </location>
</feature>
<proteinExistence type="inferred from homology"/>
<dbReference type="GO" id="GO:0005737">
    <property type="term" value="C:cytoplasm"/>
    <property type="evidence" value="ECO:0007669"/>
    <property type="project" value="TreeGrafter"/>
</dbReference>
<dbReference type="PROSITE" id="PS00194">
    <property type="entry name" value="THIOREDOXIN_1"/>
    <property type="match status" value="1"/>
</dbReference>
<dbReference type="InterPro" id="IPR036249">
    <property type="entry name" value="Thioredoxin-like_sf"/>
</dbReference>
<gene>
    <name evidence="8" type="primary">trxA_2</name>
    <name evidence="8" type="ORF">AULFYP135_01139</name>
</gene>
<sequence>MLDLTKDNFNAEVLEYKDGYVFVDFYGDGCVPCAALMPFVHACADKYGDKIKFCSLNTTKARRLAIGQKILGLPVMAIYKDGEKIDEVVKEEATEASIEAMIQKYL</sequence>
<dbReference type="PANTHER" id="PTHR45663">
    <property type="entry name" value="GEO12009P1"/>
    <property type="match status" value="1"/>
</dbReference>
<evidence type="ECO:0000313" key="8">
    <source>
        <dbReference type="EMBL" id="VYS97573.1"/>
    </source>
</evidence>
<accession>A0A6N2SVG8</accession>